<keyword evidence="2" id="KW-1185">Reference proteome</keyword>
<evidence type="ECO:0000313" key="1">
    <source>
        <dbReference type="EMBL" id="EER11400.1"/>
    </source>
</evidence>
<dbReference type="EMBL" id="GG676708">
    <property type="protein sequence ID" value="EER11400.1"/>
    <property type="molecule type" value="Genomic_DNA"/>
</dbReference>
<dbReference type="Proteomes" id="UP000007800">
    <property type="component" value="Unassembled WGS sequence"/>
</dbReference>
<dbReference type="AlphaFoldDB" id="C5KVU2"/>
<dbReference type="GeneID" id="9046736"/>
<gene>
    <name evidence="1" type="ORF">Pmar_PMAR029582</name>
</gene>
<sequence>MQICLMTHYIDLQYSNAGMTFSFDFKWIGEKNATWHGGNCYTMGNETVGMVCQDVMR</sequence>
<proteinExistence type="predicted"/>
<name>C5KVU2_PERM5</name>
<accession>C5KVU2</accession>
<dbReference type="InParanoid" id="C5KVU2"/>
<dbReference type="RefSeq" id="XP_002779605.1">
    <property type="nucleotide sequence ID" value="XM_002779559.1"/>
</dbReference>
<dbReference type="OrthoDB" id="443546at2759"/>
<protein>
    <submittedName>
        <fullName evidence="1">Uncharacterized protein</fullName>
    </submittedName>
</protein>
<reference evidence="1 2" key="1">
    <citation type="submission" date="2008-07" db="EMBL/GenBank/DDBJ databases">
        <authorList>
            <person name="El-Sayed N."/>
            <person name="Caler E."/>
            <person name="Inman J."/>
            <person name="Amedeo P."/>
            <person name="Hass B."/>
            <person name="Wortman J."/>
        </authorList>
    </citation>
    <scope>NUCLEOTIDE SEQUENCE [LARGE SCALE GENOMIC DNA]</scope>
    <source>
        <strain evidence="2">ATCC 50983 / TXsc</strain>
    </source>
</reference>
<organism evidence="2">
    <name type="scientific">Perkinsus marinus (strain ATCC 50983 / TXsc)</name>
    <dbReference type="NCBI Taxonomy" id="423536"/>
    <lineage>
        <taxon>Eukaryota</taxon>
        <taxon>Sar</taxon>
        <taxon>Alveolata</taxon>
        <taxon>Perkinsozoa</taxon>
        <taxon>Perkinsea</taxon>
        <taxon>Perkinsida</taxon>
        <taxon>Perkinsidae</taxon>
        <taxon>Perkinsus</taxon>
    </lineage>
</organism>
<evidence type="ECO:0000313" key="2">
    <source>
        <dbReference type="Proteomes" id="UP000007800"/>
    </source>
</evidence>